<dbReference type="GO" id="GO:0051603">
    <property type="term" value="P:proteolysis involved in protein catabolic process"/>
    <property type="evidence" value="ECO:0007669"/>
    <property type="project" value="TreeGrafter"/>
</dbReference>
<keyword evidence="2" id="KW-0479">Metal-binding</keyword>
<dbReference type="PANTHER" id="PTHR22726:SF1">
    <property type="entry name" value="METALLOENDOPEPTIDASE OMA1, MITOCHONDRIAL"/>
    <property type="match status" value="1"/>
</dbReference>
<dbReference type="PROSITE" id="PS51257">
    <property type="entry name" value="PROKAR_LIPOPROTEIN"/>
    <property type="match status" value="1"/>
</dbReference>
<evidence type="ECO:0000256" key="3">
    <source>
        <dbReference type="ARBA" id="ARBA00022801"/>
    </source>
</evidence>
<organism evidence="8">
    <name type="scientific">Acinetobacter lwoffii</name>
    <dbReference type="NCBI Taxonomy" id="28090"/>
    <lineage>
        <taxon>Bacteria</taxon>
        <taxon>Pseudomonadati</taxon>
        <taxon>Pseudomonadota</taxon>
        <taxon>Gammaproteobacteria</taxon>
        <taxon>Moraxellales</taxon>
        <taxon>Moraxellaceae</taxon>
        <taxon>Acinetobacter</taxon>
    </lineage>
</organism>
<dbReference type="Gene3D" id="3.30.2010.10">
    <property type="entry name" value="Metalloproteases ('zincins'), catalytic domain"/>
    <property type="match status" value="1"/>
</dbReference>
<gene>
    <name evidence="8" type="ORF">BAA96_1p0153</name>
</gene>
<evidence type="ECO:0000256" key="4">
    <source>
        <dbReference type="ARBA" id="ARBA00022833"/>
    </source>
</evidence>
<keyword evidence="5 6" id="KW-0482">Metalloprotease</keyword>
<feature type="domain" description="Peptidase M48" evidence="7">
    <location>
        <begin position="68"/>
        <end position="251"/>
    </location>
</feature>
<keyword evidence="1 6" id="KW-0645">Protease</keyword>
<dbReference type="InterPro" id="IPR051156">
    <property type="entry name" value="Mito/Outer_Membr_Metalloprot"/>
</dbReference>
<dbReference type="RefSeq" id="WP_044432043.1">
    <property type="nucleotide sequence ID" value="NZ_CP082144.1"/>
</dbReference>
<accession>A0A1P8KGQ4</accession>
<name>A0A1P8KGQ4_ACILW</name>
<reference evidence="8" key="1">
    <citation type="journal article" date="2016" name="Biomed. Res. Int.">
        <title>Resistance of Permafrost and Modern Acinetobacter lwoffii Strains to Heavy Metals and Arsenic Revealed by Genome Analysis.</title>
        <authorList>
            <person name="Mindlin S."/>
            <person name="Petrenko A."/>
            <person name="Kurakov A."/>
            <person name="Beletsky A."/>
            <person name="Mardanov A."/>
            <person name="Petrova M."/>
        </authorList>
    </citation>
    <scope>NUCLEOTIDE SEQUENCE</scope>
    <source>
        <strain evidence="8">ED23-35</strain>
        <plasmid evidence="8">pALWED1.1</plasmid>
    </source>
</reference>
<evidence type="ECO:0000256" key="6">
    <source>
        <dbReference type="RuleBase" id="RU003983"/>
    </source>
</evidence>
<evidence type="ECO:0000256" key="2">
    <source>
        <dbReference type="ARBA" id="ARBA00022723"/>
    </source>
</evidence>
<dbReference type="GO" id="GO:0016020">
    <property type="term" value="C:membrane"/>
    <property type="evidence" value="ECO:0007669"/>
    <property type="project" value="TreeGrafter"/>
</dbReference>
<dbReference type="InterPro" id="IPR001915">
    <property type="entry name" value="Peptidase_M48"/>
</dbReference>
<comment type="cofactor">
    <cofactor evidence="6">
        <name>Zn(2+)</name>
        <dbReference type="ChEBI" id="CHEBI:29105"/>
    </cofactor>
    <text evidence="6">Binds 1 zinc ion per subunit.</text>
</comment>
<proteinExistence type="inferred from homology"/>
<keyword evidence="8" id="KW-0614">Plasmid</keyword>
<geneLocation type="plasmid" evidence="8">
    <name>pALWED1.1</name>
</geneLocation>
<evidence type="ECO:0000256" key="1">
    <source>
        <dbReference type="ARBA" id="ARBA00022670"/>
    </source>
</evidence>
<evidence type="ECO:0000256" key="5">
    <source>
        <dbReference type="ARBA" id="ARBA00023049"/>
    </source>
</evidence>
<dbReference type="PANTHER" id="PTHR22726">
    <property type="entry name" value="METALLOENDOPEPTIDASE OMA1"/>
    <property type="match status" value="1"/>
</dbReference>
<keyword evidence="4 6" id="KW-0862">Zinc</keyword>
<evidence type="ECO:0000259" key="7">
    <source>
        <dbReference type="Pfam" id="PF01435"/>
    </source>
</evidence>
<comment type="similarity">
    <text evidence="6">Belongs to the peptidase M48 family.</text>
</comment>
<dbReference type="CDD" id="cd07331">
    <property type="entry name" value="M48C_Oma1_like"/>
    <property type="match status" value="1"/>
</dbReference>
<dbReference type="GO" id="GO:0004222">
    <property type="term" value="F:metalloendopeptidase activity"/>
    <property type="evidence" value="ECO:0007669"/>
    <property type="project" value="InterPro"/>
</dbReference>
<dbReference type="AlphaFoldDB" id="A0A1P8KGQ4"/>
<sequence>MFDFKMKSLCVLAVAGSLLTGCVSSTIDGMGSKRKQIMLYSEKEYLQQSTQSYNNIITTAKQRGLIVNNAQVNRVAKRLIAQVPHYRADAANWNWEVNTIRDNEINAFCLSGGKIGVLTGSITKINATDDELAALIGHEIAHALRDHGREKVSKKLLTGLGVLAASSAGLGDMVVSGTSLLGDYGVNLPGSRKLESEADLLGVDIMVRAGYNPQGAISFWNKVVAQEKQGTKIDFLSTHPTSEKRIVEIQDYINQNYRK</sequence>
<dbReference type="Pfam" id="PF01435">
    <property type="entry name" value="Peptidase_M48"/>
    <property type="match status" value="1"/>
</dbReference>
<dbReference type="GO" id="GO:0046872">
    <property type="term" value="F:metal ion binding"/>
    <property type="evidence" value="ECO:0007669"/>
    <property type="project" value="UniProtKB-KW"/>
</dbReference>
<protein>
    <recommendedName>
        <fullName evidence="7">Peptidase M48 domain-containing protein</fullName>
    </recommendedName>
</protein>
<dbReference type="EMBL" id="KX426227">
    <property type="protein sequence ID" value="APW48858.1"/>
    <property type="molecule type" value="Genomic_DNA"/>
</dbReference>
<evidence type="ECO:0000313" key="8">
    <source>
        <dbReference type="EMBL" id="APW48858.1"/>
    </source>
</evidence>
<keyword evidence="3 6" id="KW-0378">Hydrolase</keyword>